<dbReference type="PIRSF" id="PIRSF006157">
    <property type="entry name" value="Doxgns_DODA"/>
    <property type="match status" value="1"/>
</dbReference>
<keyword evidence="8" id="KW-1185">Reference proteome</keyword>
<dbReference type="AlphaFoldDB" id="A0A9X0XGD5"/>
<dbReference type="PANTHER" id="PTHR30096:SF0">
    <property type="entry name" value="4,5-DOPA DIOXYGENASE EXTRADIOL-LIKE PROTEIN"/>
    <property type="match status" value="1"/>
</dbReference>
<dbReference type="Gene3D" id="3.40.830.10">
    <property type="entry name" value="LigB-like"/>
    <property type="match status" value="1"/>
</dbReference>
<evidence type="ECO:0000256" key="4">
    <source>
        <dbReference type="ARBA" id="ARBA00022833"/>
    </source>
</evidence>
<evidence type="ECO:0000256" key="5">
    <source>
        <dbReference type="ARBA" id="ARBA00023002"/>
    </source>
</evidence>
<dbReference type="InterPro" id="IPR004183">
    <property type="entry name" value="Xdiol_dOase_suB"/>
</dbReference>
<dbReference type="EMBL" id="JAERRA010000002">
    <property type="protein sequence ID" value="MBL0720461.1"/>
    <property type="molecule type" value="Genomic_DNA"/>
</dbReference>
<evidence type="ECO:0000259" key="6">
    <source>
        <dbReference type="Pfam" id="PF02900"/>
    </source>
</evidence>
<gene>
    <name evidence="7" type="ORF">JI742_11235</name>
</gene>
<name>A0A9X0XGD5_9BURK</name>
<evidence type="ECO:0000313" key="8">
    <source>
        <dbReference type="Proteomes" id="UP000643207"/>
    </source>
</evidence>
<evidence type="ECO:0000256" key="2">
    <source>
        <dbReference type="ARBA" id="ARBA00007581"/>
    </source>
</evidence>
<sequence>MAPHPLPFPALFVSHGSPMLALQPGPAGEFMRRLGPALEAGFGRPRVILALSPHNRTPEPTLLTAMRHPAIHDFKGFPEALYRLRYEPPGAPALADVLAAALAAQGLQVARREAGGLDHGVWSVLRFAWPDADRPVLPLSLPDQATPAMLRALGAALAPSLAEHGVLLLASGSLTHNLRLLFGPQGWLPQDAPEQAGTRAFRDWVQARVAAGDEAGLLDYRQLAPAAREQHPTDEHWLPFYLAMGAGGLHEAARLHAGVDHGALAMDSYAFGPGAAALAQALR</sequence>
<protein>
    <submittedName>
        <fullName evidence="7">Dioxygenase</fullName>
    </submittedName>
</protein>
<dbReference type="CDD" id="cd07363">
    <property type="entry name" value="45_DOPA_Dioxygenase"/>
    <property type="match status" value="1"/>
</dbReference>
<keyword evidence="3" id="KW-0479">Metal-binding</keyword>
<accession>A0A9X0XGD5</accession>
<evidence type="ECO:0000256" key="1">
    <source>
        <dbReference type="ARBA" id="ARBA00001947"/>
    </source>
</evidence>
<dbReference type="Proteomes" id="UP000643207">
    <property type="component" value="Unassembled WGS sequence"/>
</dbReference>
<dbReference type="GO" id="GO:0008270">
    <property type="term" value="F:zinc ion binding"/>
    <property type="evidence" value="ECO:0007669"/>
    <property type="project" value="InterPro"/>
</dbReference>
<evidence type="ECO:0000313" key="7">
    <source>
        <dbReference type="EMBL" id="MBL0720461.1"/>
    </source>
</evidence>
<dbReference type="GO" id="GO:0008198">
    <property type="term" value="F:ferrous iron binding"/>
    <property type="evidence" value="ECO:0007669"/>
    <property type="project" value="InterPro"/>
</dbReference>
<dbReference type="RefSeq" id="WP_201826915.1">
    <property type="nucleotide sequence ID" value="NZ_JAERRA010000002.1"/>
</dbReference>
<reference evidence="7 8" key="1">
    <citation type="submission" date="2021-01" db="EMBL/GenBank/DDBJ databases">
        <title>Piscinibacter sp. Jin2 Genome sequencing and assembly.</title>
        <authorList>
            <person name="Kim I."/>
        </authorList>
    </citation>
    <scope>NUCLEOTIDE SEQUENCE [LARGE SCALE GENOMIC DNA]</scope>
    <source>
        <strain evidence="7 8">Jin2</strain>
    </source>
</reference>
<comment type="similarity">
    <text evidence="2">Belongs to the DODA-type extradiol aromatic ring-opening dioxygenase family.</text>
</comment>
<comment type="caution">
    <text evidence="7">The sequence shown here is derived from an EMBL/GenBank/DDBJ whole genome shotgun (WGS) entry which is preliminary data.</text>
</comment>
<dbReference type="PANTHER" id="PTHR30096">
    <property type="entry name" value="4,5-DOPA DIOXYGENASE EXTRADIOL-LIKE PROTEIN"/>
    <property type="match status" value="1"/>
</dbReference>
<keyword evidence="7" id="KW-0223">Dioxygenase</keyword>
<proteinExistence type="inferred from homology"/>
<dbReference type="SUPFAM" id="SSF53213">
    <property type="entry name" value="LigB-like"/>
    <property type="match status" value="1"/>
</dbReference>
<organism evidence="7 8">
    <name type="scientific">Aquariibacter lacus</name>
    <dbReference type="NCBI Taxonomy" id="2801332"/>
    <lineage>
        <taxon>Bacteria</taxon>
        <taxon>Pseudomonadati</taxon>
        <taxon>Pseudomonadota</taxon>
        <taxon>Betaproteobacteria</taxon>
        <taxon>Burkholderiales</taxon>
        <taxon>Sphaerotilaceae</taxon>
        <taxon>Aquariibacter</taxon>
    </lineage>
</organism>
<comment type="cofactor">
    <cofactor evidence="1">
        <name>Zn(2+)</name>
        <dbReference type="ChEBI" id="CHEBI:29105"/>
    </cofactor>
</comment>
<feature type="domain" description="Extradiol ring-cleavage dioxygenase class III enzyme subunit B" evidence="6">
    <location>
        <begin position="10"/>
        <end position="250"/>
    </location>
</feature>
<keyword evidence="4" id="KW-0862">Zinc</keyword>
<keyword evidence="5" id="KW-0560">Oxidoreductase</keyword>
<dbReference type="InterPro" id="IPR014436">
    <property type="entry name" value="Extradiol_dOase_DODA"/>
</dbReference>
<dbReference type="GO" id="GO:0016702">
    <property type="term" value="F:oxidoreductase activity, acting on single donors with incorporation of molecular oxygen, incorporation of two atoms of oxygen"/>
    <property type="evidence" value="ECO:0007669"/>
    <property type="project" value="UniProtKB-ARBA"/>
</dbReference>
<evidence type="ECO:0000256" key="3">
    <source>
        <dbReference type="ARBA" id="ARBA00022723"/>
    </source>
</evidence>
<dbReference type="Pfam" id="PF02900">
    <property type="entry name" value="LigB"/>
    <property type="match status" value="1"/>
</dbReference>